<dbReference type="Proteomes" id="UP001162164">
    <property type="component" value="Unassembled WGS sequence"/>
</dbReference>
<feature type="domain" description="Major facilitator superfamily (MFS) profile" evidence="7">
    <location>
        <begin position="31"/>
        <end position="531"/>
    </location>
</feature>
<feature type="transmembrane region" description="Helical" evidence="6">
    <location>
        <begin position="322"/>
        <end position="343"/>
    </location>
</feature>
<dbReference type="Pfam" id="PF07690">
    <property type="entry name" value="MFS_1"/>
    <property type="match status" value="2"/>
</dbReference>
<name>A0ABQ9JJ80_9CUCU</name>
<feature type="transmembrane region" description="Helical" evidence="6">
    <location>
        <begin position="476"/>
        <end position="496"/>
    </location>
</feature>
<feature type="transmembrane region" description="Helical" evidence="6">
    <location>
        <begin position="168"/>
        <end position="190"/>
    </location>
</feature>
<evidence type="ECO:0000256" key="3">
    <source>
        <dbReference type="ARBA" id="ARBA00022692"/>
    </source>
</evidence>
<evidence type="ECO:0000256" key="6">
    <source>
        <dbReference type="SAM" id="Phobius"/>
    </source>
</evidence>
<dbReference type="PROSITE" id="PS50850">
    <property type="entry name" value="MFS"/>
    <property type="match status" value="1"/>
</dbReference>
<comment type="caution">
    <text evidence="8">The sequence shown here is derived from an EMBL/GenBank/DDBJ whole genome shotgun (WGS) entry which is preliminary data.</text>
</comment>
<feature type="transmembrane region" description="Helical" evidence="6">
    <location>
        <begin position="443"/>
        <end position="464"/>
    </location>
</feature>
<evidence type="ECO:0000256" key="2">
    <source>
        <dbReference type="ARBA" id="ARBA00022448"/>
    </source>
</evidence>
<feature type="transmembrane region" description="Helical" evidence="6">
    <location>
        <begin position="419"/>
        <end position="437"/>
    </location>
</feature>
<evidence type="ECO:0000256" key="5">
    <source>
        <dbReference type="ARBA" id="ARBA00023136"/>
    </source>
</evidence>
<feature type="transmembrane region" description="Helical" evidence="6">
    <location>
        <begin position="42"/>
        <end position="66"/>
    </location>
</feature>
<dbReference type="Gene3D" id="1.20.1250.20">
    <property type="entry name" value="MFS general substrate transporter like domains"/>
    <property type="match status" value="1"/>
</dbReference>
<protein>
    <recommendedName>
        <fullName evidence="7">Major facilitator superfamily (MFS) profile domain-containing protein</fullName>
    </recommendedName>
</protein>
<gene>
    <name evidence="8" type="ORF">NQ317_019407</name>
</gene>
<comment type="subcellular location">
    <subcellularLocation>
        <location evidence="1">Membrane</location>
        <topology evidence="1">Multi-pass membrane protein</topology>
    </subcellularLocation>
</comment>
<organism evidence="8 9">
    <name type="scientific">Molorchus minor</name>
    <dbReference type="NCBI Taxonomy" id="1323400"/>
    <lineage>
        <taxon>Eukaryota</taxon>
        <taxon>Metazoa</taxon>
        <taxon>Ecdysozoa</taxon>
        <taxon>Arthropoda</taxon>
        <taxon>Hexapoda</taxon>
        <taxon>Insecta</taxon>
        <taxon>Pterygota</taxon>
        <taxon>Neoptera</taxon>
        <taxon>Endopterygota</taxon>
        <taxon>Coleoptera</taxon>
        <taxon>Polyphaga</taxon>
        <taxon>Cucujiformia</taxon>
        <taxon>Chrysomeloidea</taxon>
        <taxon>Cerambycidae</taxon>
        <taxon>Lamiinae</taxon>
        <taxon>Monochamini</taxon>
        <taxon>Molorchus</taxon>
    </lineage>
</organism>
<sequence>MVDKNLGSVYTIPTKIEESCGRQKEANFEEAILATEFGRFNILLLLSVIPACFSQVFETVSISYVLPVAQCDLNLTLEDKGMLNAITFAGMITSGFFWGYLCDSLGRKKIMIYGYLLNGCFVIVASVSPNITVLMISKFFGGFIINGPFAAATAYVTEFHSSRHRARAQMVAGTILSLGNIVLPLMAWGILPQELEFTVFDYFEFHSWNVYLLICSTAPILSGITFIFMPESPKFLMSAGRNGKALEVFRKIYSINTGKAPSTYPVSFVITYWDRIASDKNTFRLSIWYRKKIVTTKSTKQALEDGLRQLRPLFGPPNIRKLVLACFNTLVMMMGLNTMKLWLPQLFQTINDYQFSHGTSSSMCNMLEDLSPKNVSVVSCVVNLDNTSVYINSVVVGSSRIIAFGLAGSIVNLLGKKRILILMAIASGAVSTAIYFAQNSETVLVLSSMNIGFGSVCENVLIAITLELFPTRLRTVALSLHMAFGRVGTIIGNISFPYLLNSGCAPPLYSLACLPLYVEVYLSYIQIPRTRRYNKLSLLWALV</sequence>
<dbReference type="SUPFAM" id="SSF103473">
    <property type="entry name" value="MFS general substrate transporter"/>
    <property type="match status" value="1"/>
</dbReference>
<keyword evidence="2" id="KW-0813">Transport</keyword>
<proteinExistence type="predicted"/>
<keyword evidence="5 6" id="KW-0472">Membrane</keyword>
<dbReference type="InterPro" id="IPR020846">
    <property type="entry name" value="MFS_dom"/>
</dbReference>
<evidence type="ECO:0000256" key="1">
    <source>
        <dbReference type="ARBA" id="ARBA00004141"/>
    </source>
</evidence>
<reference evidence="8" key="1">
    <citation type="journal article" date="2023" name="Insect Mol. Biol.">
        <title>Genome sequencing provides insights into the evolution of gene families encoding plant cell wall-degrading enzymes in longhorned beetles.</title>
        <authorList>
            <person name="Shin N.R."/>
            <person name="Okamura Y."/>
            <person name="Kirsch R."/>
            <person name="Pauchet Y."/>
        </authorList>
    </citation>
    <scope>NUCLEOTIDE SEQUENCE</scope>
    <source>
        <strain evidence="8">MMC_N1</strain>
    </source>
</reference>
<feature type="transmembrane region" description="Helical" evidence="6">
    <location>
        <begin position="210"/>
        <end position="229"/>
    </location>
</feature>
<evidence type="ECO:0000313" key="9">
    <source>
        <dbReference type="Proteomes" id="UP001162164"/>
    </source>
</evidence>
<keyword evidence="4 6" id="KW-1133">Transmembrane helix</keyword>
<feature type="transmembrane region" description="Helical" evidence="6">
    <location>
        <begin position="389"/>
        <end position="407"/>
    </location>
</feature>
<accession>A0ABQ9JJ80</accession>
<keyword evidence="9" id="KW-1185">Reference proteome</keyword>
<dbReference type="InterPro" id="IPR011701">
    <property type="entry name" value="MFS"/>
</dbReference>
<feature type="transmembrane region" description="Helical" evidence="6">
    <location>
        <begin position="113"/>
        <end position="133"/>
    </location>
</feature>
<dbReference type="InterPro" id="IPR036259">
    <property type="entry name" value="MFS_trans_sf"/>
</dbReference>
<dbReference type="PANTHER" id="PTHR23511">
    <property type="entry name" value="SYNAPTIC VESICLE GLYCOPROTEIN 2"/>
    <property type="match status" value="1"/>
</dbReference>
<evidence type="ECO:0000259" key="7">
    <source>
        <dbReference type="PROSITE" id="PS50850"/>
    </source>
</evidence>
<feature type="transmembrane region" description="Helical" evidence="6">
    <location>
        <begin position="508"/>
        <end position="527"/>
    </location>
</feature>
<keyword evidence="3 6" id="KW-0812">Transmembrane</keyword>
<feature type="transmembrane region" description="Helical" evidence="6">
    <location>
        <begin position="81"/>
        <end position="101"/>
    </location>
</feature>
<evidence type="ECO:0000256" key="4">
    <source>
        <dbReference type="ARBA" id="ARBA00022989"/>
    </source>
</evidence>
<dbReference type="EMBL" id="JAPWTJ010000515">
    <property type="protein sequence ID" value="KAJ8977732.1"/>
    <property type="molecule type" value="Genomic_DNA"/>
</dbReference>
<dbReference type="PANTHER" id="PTHR23511:SF36">
    <property type="entry name" value="EG:BACR7A4.13 PROTEIN-RELATED"/>
    <property type="match status" value="1"/>
</dbReference>
<evidence type="ECO:0000313" key="8">
    <source>
        <dbReference type="EMBL" id="KAJ8977732.1"/>
    </source>
</evidence>
<feature type="transmembrane region" description="Helical" evidence="6">
    <location>
        <begin position="139"/>
        <end position="156"/>
    </location>
</feature>